<gene>
    <name evidence="2" type="ORF">Cfor_11651</name>
</gene>
<reference evidence="3" key="1">
    <citation type="submission" date="2020-01" db="EMBL/GenBank/DDBJ databases">
        <title>Draft genome sequence of the Termite Coptotermes fromosanus.</title>
        <authorList>
            <person name="Itakura S."/>
            <person name="Yosikawa Y."/>
            <person name="Umezawa K."/>
        </authorList>
    </citation>
    <scope>NUCLEOTIDE SEQUENCE [LARGE SCALE GENOMIC DNA]</scope>
</reference>
<name>A0A6L2PME3_COPFO</name>
<dbReference type="EMBL" id="BLKM01000290">
    <property type="protein sequence ID" value="GFG31227.1"/>
    <property type="molecule type" value="Genomic_DNA"/>
</dbReference>
<evidence type="ECO:0000256" key="1">
    <source>
        <dbReference type="SAM" id="MobiDB-lite"/>
    </source>
</evidence>
<dbReference type="Proteomes" id="UP000502823">
    <property type="component" value="Unassembled WGS sequence"/>
</dbReference>
<feature type="compositionally biased region" description="Basic and acidic residues" evidence="1">
    <location>
        <begin position="14"/>
        <end position="32"/>
    </location>
</feature>
<keyword evidence="3" id="KW-1185">Reference proteome</keyword>
<dbReference type="InParanoid" id="A0A6L2PME3"/>
<dbReference type="AlphaFoldDB" id="A0A6L2PME3"/>
<feature type="compositionally biased region" description="Low complexity" evidence="1">
    <location>
        <begin position="293"/>
        <end position="305"/>
    </location>
</feature>
<evidence type="ECO:0000313" key="2">
    <source>
        <dbReference type="EMBL" id="GFG31227.1"/>
    </source>
</evidence>
<comment type="caution">
    <text evidence="2">The sequence shown here is derived from an EMBL/GenBank/DDBJ whole genome shotgun (WGS) entry which is preliminary data.</text>
</comment>
<feature type="region of interest" description="Disordered" evidence="1">
    <location>
        <begin position="1"/>
        <end position="32"/>
    </location>
</feature>
<protein>
    <submittedName>
        <fullName evidence="2">Uncharacterized protein</fullName>
    </submittedName>
</protein>
<proteinExistence type="predicted"/>
<sequence length="525" mass="56411">MVLVTSQGASVPAEKPEDKGQQFQESGERQKRSGELVGYIGNKLAPKISAFASASAGLSSLSSASKHEYGPPTEEAKSFDFWAFKKALLSTLLQAVKAIKGGIIAVKGQIIKAKGHLLSTKGRIISAKGEAISNFGKQLANTALKLDAPKTSSAPTHPTAPSAGYSFGPTSAAVYGSTGPSFVSGTGFGGLSPHISTSYGAPTAPSGHYGATFKLPGRRPSGNHGAPTAKSSSSLSRGTHAGLLVIKPIPSSATSSGAARSSAYGSSSLHDFFGAPSHAFATFVAAPASHEPSAASRRSDYSSYAQPQNDYSESKLEKRTNPPWKRHFLNLDSIPFDRTRCSMMPTGEYLMSLYFLSDKPASGSYDTDCHVVRAESISVSETYRCSVWHCFTVNLSRSPISNPTLPKWTNVLLRKMLLRAQAEHISILIINFYTNNADNIYPISKTQILTNRSNYSRASIIRTSVIRPTAGNFNLAIRVFLRSMRFRQQYTSTTTLMLVGKTNIQALSHQVPLPVARPTKQEKRH</sequence>
<feature type="region of interest" description="Disordered" evidence="1">
    <location>
        <begin position="293"/>
        <end position="318"/>
    </location>
</feature>
<dbReference type="OrthoDB" id="8195535at2759"/>
<organism evidence="2 3">
    <name type="scientific">Coptotermes formosanus</name>
    <name type="common">Formosan subterranean termite</name>
    <dbReference type="NCBI Taxonomy" id="36987"/>
    <lineage>
        <taxon>Eukaryota</taxon>
        <taxon>Metazoa</taxon>
        <taxon>Ecdysozoa</taxon>
        <taxon>Arthropoda</taxon>
        <taxon>Hexapoda</taxon>
        <taxon>Insecta</taxon>
        <taxon>Pterygota</taxon>
        <taxon>Neoptera</taxon>
        <taxon>Polyneoptera</taxon>
        <taxon>Dictyoptera</taxon>
        <taxon>Blattodea</taxon>
        <taxon>Blattoidea</taxon>
        <taxon>Termitoidae</taxon>
        <taxon>Rhinotermitidae</taxon>
        <taxon>Coptotermes</taxon>
    </lineage>
</organism>
<feature type="region of interest" description="Disordered" evidence="1">
    <location>
        <begin position="210"/>
        <end position="237"/>
    </location>
</feature>
<evidence type="ECO:0000313" key="3">
    <source>
        <dbReference type="Proteomes" id="UP000502823"/>
    </source>
</evidence>
<accession>A0A6L2PME3</accession>